<evidence type="ECO:0000313" key="2">
    <source>
        <dbReference type="EMBL" id="KGN57259.1"/>
    </source>
</evidence>
<feature type="chain" id="PRO_5001972841" description="Transmembrane protein" evidence="1">
    <location>
        <begin position="31"/>
        <end position="85"/>
    </location>
</feature>
<keyword evidence="3" id="KW-1185">Reference proteome</keyword>
<evidence type="ECO:0000256" key="1">
    <source>
        <dbReference type="SAM" id="SignalP"/>
    </source>
</evidence>
<reference evidence="2 3" key="4">
    <citation type="journal article" date="2011" name="BMC Genomics">
        <title>RNA-Seq improves annotation of protein-coding genes in the cucumber genome.</title>
        <authorList>
            <person name="Li Z."/>
            <person name="Zhang Z."/>
            <person name="Yan P."/>
            <person name="Huang S."/>
            <person name="Fei Z."/>
            <person name="Lin K."/>
        </authorList>
    </citation>
    <scope>NUCLEOTIDE SEQUENCE [LARGE SCALE GENOMIC DNA]</scope>
    <source>
        <strain evidence="3">cv. 9930</strain>
    </source>
</reference>
<name>A0A0A0L8B2_CUCSA</name>
<feature type="signal peptide" evidence="1">
    <location>
        <begin position="1"/>
        <end position="30"/>
    </location>
</feature>
<proteinExistence type="predicted"/>
<evidence type="ECO:0000313" key="3">
    <source>
        <dbReference type="Proteomes" id="UP000029981"/>
    </source>
</evidence>
<reference evidence="2 3" key="1">
    <citation type="journal article" date="2009" name="Nat. Genet.">
        <title>The genome of the cucumber, Cucumis sativus L.</title>
        <authorList>
            <person name="Huang S."/>
            <person name="Li R."/>
            <person name="Zhang Z."/>
            <person name="Li L."/>
            <person name="Gu X."/>
            <person name="Fan W."/>
            <person name="Lucas W.J."/>
            <person name="Wang X."/>
            <person name="Xie B."/>
            <person name="Ni P."/>
            <person name="Ren Y."/>
            <person name="Zhu H."/>
            <person name="Li J."/>
            <person name="Lin K."/>
            <person name="Jin W."/>
            <person name="Fei Z."/>
            <person name="Li G."/>
            <person name="Staub J."/>
            <person name="Kilian A."/>
            <person name="van der Vossen E.A."/>
            <person name="Wu Y."/>
            <person name="Guo J."/>
            <person name="He J."/>
            <person name="Jia Z."/>
            <person name="Ren Y."/>
            <person name="Tian G."/>
            <person name="Lu Y."/>
            <person name="Ruan J."/>
            <person name="Qian W."/>
            <person name="Wang M."/>
            <person name="Huang Q."/>
            <person name="Li B."/>
            <person name="Xuan Z."/>
            <person name="Cao J."/>
            <person name="Asan"/>
            <person name="Wu Z."/>
            <person name="Zhang J."/>
            <person name="Cai Q."/>
            <person name="Bai Y."/>
            <person name="Zhao B."/>
            <person name="Han Y."/>
            <person name="Li Y."/>
            <person name="Li X."/>
            <person name="Wang S."/>
            <person name="Shi Q."/>
            <person name="Liu S."/>
            <person name="Cho W.K."/>
            <person name="Kim J.Y."/>
            <person name="Xu Y."/>
            <person name="Heller-Uszynska K."/>
            <person name="Miao H."/>
            <person name="Cheng Z."/>
            <person name="Zhang S."/>
            <person name="Wu J."/>
            <person name="Yang Y."/>
            <person name="Kang H."/>
            <person name="Li M."/>
            <person name="Liang H."/>
            <person name="Ren X."/>
            <person name="Shi Z."/>
            <person name="Wen M."/>
            <person name="Jian M."/>
            <person name="Yang H."/>
            <person name="Zhang G."/>
            <person name="Yang Z."/>
            <person name="Chen R."/>
            <person name="Liu S."/>
            <person name="Li J."/>
            <person name="Ma L."/>
            <person name="Liu H."/>
            <person name="Zhou Y."/>
            <person name="Zhao J."/>
            <person name="Fang X."/>
            <person name="Li G."/>
            <person name="Fang L."/>
            <person name="Li Y."/>
            <person name="Liu D."/>
            <person name="Zheng H."/>
            <person name="Zhang Y."/>
            <person name="Qin N."/>
            <person name="Li Z."/>
            <person name="Yang G."/>
            <person name="Yang S."/>
            <person name="Bolund L."/>
            <person name="Kristiansen K."/>
            <person name="Zheng H."/>
            <person name="Li S."/>
            <person name="Zhang X."/>
            <person name="Yang H."/>
            <person name="Wang J."/>
            <person name="Sun R."/>
            <person name="Zhang B."/>
            <person name="Jiang S."/>
            <person name="Wang J."/>
            <person name="Du Y."/>
            <person name="Li S."/>
        </authorList>
    </citation>
    <scope>NUCLEOTIDE SEQUENCE [LARGE SCALE GENOMIC DNA]</scope>
    <source>
        <strain evidence="3">cv. 9930</strain>
    </source>
</reference>
<accession>A0A0A0L8B2</accession>
<protein>
    <recommendedName>
        <fullName evidence="4">Transmembrane protein</fullName>
    </recommendedName>
</protein>
<dbReference type="Proteomes" id="UP000029981">
    <property type="component" value="Chromosome 3"/>
</dbReference>
<dbReference type="Gramene" id="KGN57259">
    <property type="protein sequence ID" value="KGN57259"/>
    <property type="gene ID" value="Csa_3G175600"/>
</dbReference>
<dbReference type="AlphaFoldDB" id="A0A0A0L8B2"/>
<gene>
    <name evidence="2" type="ORF">Csa_3G175600</name>
</gene>
<sequence length="85" mass="9445">MASSPMKISLMLKLLFFATLLFIAYTTISATNNIPLLHKPPIRKMAVGYRKGEKAVVVPKVYKPTSADFPWGGGYVRRPPILNNP</sequence>
<dbReference type="EMBL" id="CM002924">
    <property type="protein sequence ID" value="KGN57259.1"/>
    <property type="molecule type" value="Genomic_DNA"/>
</dbReference>
<evidence type="ECO:0008006" key="4">
    <source>
        <dbReference type="Google" id="ProtNLM"/>
    </source>
</evidence>
<keyword evidence="1" id="KW-0732">Signal</keyword>
<reference evidence="2 3" key="3">
    <citation type="journal article" date="2010" name="BMC Genomics">
        <title>Transcriptome sequencing and comparative analysis of cucumber flowers with different sex types.</title>
        <authorList>
            <person name="Guo S."/>
            <person name="Zheng Y."/>
            <person name="Joung J.G."/>
            <person name="Liu S."/>
            <person name="Zhang Z."/>
            <person name="Crasta O.R."/>
            <person name="Sobral B.W."/>
            <person name="Xu Y."/>
            <person name="Huang S."/>
            <person name="Fei Z."/>
        </authorList>
    </citation>
    <scope>NUCLEOTIDE SEQUENCE [LARGE SCALE GENOMIC DNA]</scope>
    <source>
        <strain evidence="3">cv. 9930</strain>
    </source>
</reference>
<reference evidence="2 3" key="2">
    <citation type="journal article" date="2009" name="PLoS ONE">
        <title>An integrated genetic and cytogenetic map of the cucumber genome.</title>
        <authorList>
            <person name="Ren Y."/>
            <person name="Zhang Z."/>
            <person name="Liu J."/>
            <person name="Staub J.E."/>
            <person name="Han Y."/>
            <person name="Cheng Z."/>
            <person name="Li X."/>
            <person name="Lu J."/>
            <person name="Miao H."/>
            <person name="Kang H."/>
            <person name="Xie B."/>
            <person name="Gu X."/>
            <person name="Wang X."/>
            <person name="Du Y."/>
            <person name="Jin W."/>
            <person name="Huang S."/>
        </authorList>
    </citation>
    <scope>NUCLEOTIDE SEQUENCE [LARGE SCALE GENOMIC DNA]</scope>
    <source>
        <strain evidence="3">cv. 9930</strain>
    </source>
</reference>
<organism evidence="2 3">
    <name type="scientific">Cucumis sativus</name>
    <name type="common">Cucumber</name>
    <dbReference type="NCBI Taxonomy" id="3659"/>
    <lineage>
        <taxon>Eukaryota</taxon>
        <taxon>Viridiplantae</taxon>
        <taxon>Streptophyta</taxon>
        <taxon>Embryophyta</taxon>
        <taxon>Tracheophyta</taxon>
        <taxon>Spermatophyta</taxon>
        <taxon>Magnoliopsida</taxon>
        <taxon>eudicotyledons</taxon>
        <taxon>Gunneridae</taxon>
        <taxon>Pentapetalae</taxon>
        <taxon>rosids</taxon>
        <taxon>fabids</taxon>
        <taxon>Cucurbitales</taxon>
        <taxon>Cucurbitaceae</taxon>
        <taxon>Benincaseae</taxon>
        <taxon>Cucumis</taxon>
    </lineage>
</organism>